<protein>
    <submittedName>
        <fullName evidence="2">CubicO group peptidase, beta-lactamase class C family</fullName>
    </submittedName>
</protein>
<evidence type="ECO:0000313" key="3">
    <source>
        <dbReference type="Proteomes" id="UP000199306"/>
    </source>
</evidence>
<dbReference type="PANTHER" id="PTHR46825:SF9">
    <property type="entry name" value="BETA-LACTAMASE-RELATED DOMAIN-CONTAINING PROTEIN"/>
    <property type="match status" value="1"/>
</dbReference>
<dbReference type="RefSeq" id="WP_092014047.1">
    <property type="nucleotide sequence ID" value="NZ_FOXH01000003.1"/>
</dbReference>
<evidence type="ECO:0000259" key="1">
    <source>
        <dbReference type="Pfam" id="PF00144"/>
    </source>
</evidence>
<dbReference type="SUPFAM" id="SSF56601">
    <property type="entry name" value="beta-lactamase/transpeptidase-like"/>
    <property type="match status" value="1"/>
</dbReference>
<sequence length="365" mass="41183">MRKIIFLLFTANLCFGQISITEIDAEMQKHFPENQPGGALVIIKKGNVLYKKGFGLASLTTGEKINASTNFRMASVSKQFTAMCILLLEKKKQLSFDDNLLKFFPDFNRKVGSKVKIKHLLTHSSGIWAYEDLLPENLKNQILDEDVLKFLLKKDSTYFIPGTKFQYSNSGFCLLEQIVRKVSGIPYASFIRQNIFAPLGMSNTRIFEEGKLIPDRAFGYARNDKNEIIPSDQSLTSATKGDGCVYTSLNDYQKWYEALVSDKLVDLKAELKKIGFSITGTNNSFYGLGWFFRTDADKNLELNHTGSTCGFSNVVQIIPSKGYMIALFSNIANDHEVYFQLEKILKKQGVDPSHSDLKSMLNLTN</sequence>
<dbReference type="Gene3D" id="3.40.710.10">
    <property type="entry name" value="DD-peptidase/beta-lactamase superfamily"/>
    <property type="match status" value="1"/>
</dbReference>
<dbReference type="PANTHER" id="PTHR46825">
    <property type="entry name" value="D-ALANYL-D-ALANINE-CARBOXYPEPTIDASE/ENDOPEPTIDASE AMPH"/>
    <property type="match status" value="1"/>
</dbReference>
<accession>A0A1I5QDV5</accession>
<proteinExistence type="predicted"/>
<keyword evidence="3" id="KW-1185">Reference proteome</keyword>
<dbReference type="OrthoDB" id="9793489at2"/>
<evidence type="ECO:0000313" key="2">
    <source>
        <dbReference type="EMBL" id="SFP44140.1"/>
    </source>
</evidence>
<dbReference type="STRING" id="1079859.SAMN04515674_103132"/>
<name>A0A1I5QDV5_9BACT</name>
<dbReference type="EMBL" id="FOXH01000003">
    <property type="protein sequence ID" value="SFP44140.1"/>
    <property type="molecule type" value="Genomic_DNA"/>
</dbReference>
<dbReference type="InterPro" id="IPR001466">
    <property type="entry name" value="Beta-lactam-related"/>
</dbReference>
<organism evidence="2 3">
    <name type="scientific">Pseudarcicella hirudinis</name>
    <dbReference type="NCBI Taxonomy" id="1079859"/>
    <lineage>
        <taxon>Bacteria</taxon>
        <taxon>Pseudomonadati</taxon>
        <taxon>Bacteroidota</taxon>
        <taxon>Cytophagia</taxon>
        <taxon>Cytophagales</taxon>
        <taxon>Flectobacillaceae</taxon>
        <taxon>Pseudarcicella</taxon>
    </lineage>
</organism>
<dbReference type="Pfam" id="PF00144">
    <property type="entry name" value="Beta-lactamase"/>
    <property type="match status" value="1"/>
</dbReference>
<dbReference type="Proteomes" id="UP000199306">
    <property type="component" value="Unassembled WGS sequence"/>
</dbReference>
<dbReference type="AlphaFoldDB" id="A0A1I5QDV5"/>
<dbReference type="InterPro" id="IPR050491">
    <property type="entry name" value="AmpC-like"/>
</dbReference>
<feature type="domain" description="Beta-lactamase-related" evidence="1">
    <location>
        <begin position="33"/>
        <end position="335"/>
    </location>
</feature>
<gene>
    <name evidence="2" type="ORF">SAMN04515674_103132</name>
</gene>
<reference evidence="2 3" key="1">
    <citation type="submission" date="2016-10" db="EMBL/GenBank/DDBJ databases">
        <authorList>
            <person name="de Groot N.N."/>
        </authorList>
    </citation>
    <scope>NUCLEOTIDE SEQUENCE [LARGE SCALE GENOMIC DNA]</scope>
    <source>
        <strain evidence="3">E92,LMG 26720,CCM 7988</strain>
    </source>
</reference>
<dbReference type="InterPro" id="IPR012338">
    <property type="entry name" value="Beta-lactam/transpept-like"/>
</dbReference>